<dbReference type="EMBL" id="CAFABC010000052">
    <property type="protein sequence ID" value="CAB4830293.1"/>
    <property type="molecule type" value="Genomic_DNA"/>
</dbReference>
<dbReference type="InterPro" id="IPR035986">
    <property type="entry name" value="PKD_dom_sf"/>
</dbReference>
<gene>
    <name evidence="3" type="ORF">UFOPK2731_01240</name>
    <name evidence="4" type="ORF">UFOPK3161_01259</name>
    <name evidence="2" type="ORF">UFOPK3962_00619</name>
    <name evidence="5" type="ORF">UFOPK4427_01075</name>
</gene>
<protein>
    <submittedName>
        <fullName evidence="4">Unannotated protein</fullName>
    </submittedName>
</protein>
<name>A0A6J7ABW2_9ZZZZ</name>
<dbReference type="Pfam" id="PF18911">
    <property type="entry name" value="PKD_4"/>
    <property type="match status" value="1"/>
</dbReference>
<evidence type="ECO:0000313" key="2">
    <source>
        <dbReference type="EMBL" id="CAB4336424.1"/>
    </source>
</evidence>
<dbReference type="InterPro" id="IPR013783">
    <property type="entry name" value="Ig-like_fold"/>
</dbReference>
<accession>A0A6J7ABW2</accession>
<dbReference type="SUPFAM" id="SSF49299">
    <property type="entry name" value="PKD domain"/>
    <property type="match status" value="1"/>
</dbReference>
<dbReference type="InterPro" id="IPR000601">
    <property type="entry name" value="PKD_dom"/>
</dbReference>
<organism evidence="4">
    <name type="scientific">freshwater metagenome</name>
    <dbReference type="NCBI Taxonomy" id="449393"/>
    <lineage>
        <taxon>unclassified sequences</taxon>
        <taxon>metagenomes</taxon>
        <taxon>ecological metagenomes</taxon>
    </lineage>
</organism>
<dbReference type="EMBL" id="CAESAH010000012">
    <property type="protein sequence ID" value="CAB4336424.1"/>
    <property type="molecule type" value="Genomic_DNA"/>
</dbReference>
<evidence type="ECO:0000313" key="5">
    <source>
        <dbReference type="EMBL" id="CAB5150731.1"/>
    </source>
</evidence>
<dbReference type="EMBL" id="CAFBRY010000036">
    <property type="protein sequence ID" value="CAB5150731.1"/>
    <property type="molecule type" value="Genomic_DNA"/>
</dbReference>
<evidence type="ECO:0000313" key="4">
    <source>
        <dbReference type="EMBL" id="CAB4830293.1"/>
    </source>
</evidence>
<sequence>MAHLSSRHMKRLLIAILFLALSTPTAAFADCSDTACVDVFTQNNQIIITAKKGNGGSATKKPVVAAPKPKPTLWFPPKPKPVPTVKRTYKPRVSVKKVVTKSVNLSDRLIKMVPTGTIAYQPEFEPLVHVPVIFWCDLPSIFQSRVKIIGEVIDVALRPGFAWQWGDGEIFQTTEPGAPYPNQKVTHTYKQPGTYTVTLIATWNGNFKHNGATRAITGTIKIPSFAVITVVAANTRFTK</sequence>
<dbReference type="PROSITE" id="PS50093">
    <property type="entry name" value="PKD"/>
    <property type="match status" value="1"/>
</dbReference>
<proteinExistence type="predicted"/>
<feature type="domain" description="PKD" evidence="1">
    <location>
        <begin position="161"/>
        <end position="202"/>
    </location>
</feature>
<dbReference type="EMBL" id="CAEZYO010000051">
    <property type="protein sequence ID" value="CAB4737025.1"/>
    <property type="molecule type" value="Genomic_DNA"/>
</dbReference>
<evidence type="ECO:0000313" key="3">
    <source>
        <dbReference type="EMBL" id="CAB4737025.1"/>
    </source>
</evidence>
<dbReference type="AlphaFoldDB" id="A0A6J7ABW2"/>
<evidence type="ECO:0000259" key="1">
    <source>
        <dbReference type="PROSITE" id="PS50093"/>
    </source>
</evidence>
<reference evidence="4" key="1">
    <citation type="submission" date="2020-05" db="EMBL/GenBank/DDBJ databases">
        <authorList>
            <person name="Chiriac C."/>
            <person name="Salcher M."/>
            <person name="Ghai R."/>
            <person name="Kavagutti S V."/>
        </authorList>
    </citation>
    <scope>NUCLEOTIDE SEQUENCE</scope>
</reference>
<dbReference type="CDD" id="cd00146">
    <property type="entry name" value="PKD"/>
    <property type="match status" value="1"/>
</dbReference>
<dbReference type="Gene3D" id="2.60.40.10">
    <property type="entry name" value="Immunoglobulins"/>
    <property type="match status" value="1"/>
</dbReference>